<keyword evidence="2" id="KW-1185">Reference proteome</keyword>
<evidence type="ECO:0000313" key="1">
    <source>
        <dbReference type="EMBL" id="KAJ8434085.1"/>
    </source>
</evidence>
<dbReference type="EMBL" id="JAKOGI010000500">
    <property type="protein sequence ID" value="KAJ8434085.1"/>
    <property type="molecule type" value="Genomic_DNA"/>
</dbReference>
<dbReference type="InterPro" id="IPR001611">
    <property type="entry name" value="Leu-rich_rpt"/>
</dbReference>
<gene>
    <name evidence="1" type="ORF">Cgig2_030520</name>
</gene>
<dbReference type="AlphaFoldDB" id="A0A9Q1QAQ3"/>
<dbReference type="OrthoDB" id="266138at2759"/>
<name>A0A9Q1QAQ3_9CARY</name>
<reference evidence="1" key="1">
    <citation type="submission" date="2022-04" db="EMBL/GenBank/DDBJ databases">
        <title>Carnegiea gigantea Genome sequencing and assembly v2.</title>
        <authorList>
            <person name="Copetti D."/>
            <person name="Sanderson M.J."/>
            <person name="Burquez A."/>
            <person name="Wojciechowski M.F."/>
        </authorList>
    </citation>
    <scope>NUCLEOTIDE SEQUENCE</scope>
    <source>
        <strain evidence="1">SGP5-SGP5p</strain>
        <tissue evidence="1">Aerial part</tissue>
    </source>
</reference>
<dbReference type="Proteomes" id="UP001153076">
    <property type="component" value="Unassembled WGS sequence"/>
</dbReference>
<comment type="caution">
    <text evidence="1">The sequence shown here is derived from an EMBL/GenBank/DDBJ whole genome shotgun (WGS) entry which is preliminary data.</text>
</comment>
<dbReference type="InterPro" id="IPR032675">
    <property type="entry name" value="LRR_dom_sf"/>
</dbReference>
<sequence>MNLCGLKCVEKPSLQSNCLTSMKGLKLLIEELYLSHNGFSKMKGLSTIVNLCILDVSLNKLTSFDDVEKLTKYDVYLLAMPFIHYRSIIMHLVSFWQLILKHILCLFSYVQLITALENLADVVAGSREKLTTIYLEYNPCVCVQLNRSSELLSMLVFLSSMAV</sequence>
<dbReference type="PROSITE" id="PS51450">
    <property type="entry name" value="LRR"/>
    <property type="match status" value="1"/>
</dbReference>
<organism evidence="1 2">
    <name type="scientific">Carnegiea gigantea</name>
    <dbReference type="NCBI Taxonomy" id="171969"/>
    <lineage>
        <taxon>Eukaryota</taxon>
        <taxon>Viridiplantae</taxon>
        <taxon>Streptophyta</taxon>
        <taxon>Embryophyta</taxon>
        <taxon>Tracheophyta</taxon>
        <taxon>Spermatophyta</taxon>
        <taxon>Magnoliopsida</taxon>
        <taxon>eudicotyledons</taxon>
        <taxon>Gunneridae</taxon>
        <taxon>Pentapetalae</taxon>
        <taxon>Caryophyllales</taxon>
        <taxon>Cactineae</taxon>
        <taxon>Cactaceae</taxon>
        <taxon>Cactoideae</taxon>
        <taxon>Echinocereeae</taxon>
        <taxon>Carnegiea</taxon>
    </lineage>
</organism>
<dbReference type="SUPFAM" id="SSF52058">
    <property type="entry name" value="L domain-like"/>
    <property type="match status" value="1"/>
</dbReference>
<dbReference type="Gene3D" id="3.80.10.10">
    <property type="entry name" value="Ribonuclease Inhibitor"/>
    <property type="match status" value="1"/>
</dbReference>
<proteinExistence type="predicted"/>
<accession>A0A9Q1QAQ3</accession>
<protein>
    <submittedName>
        <fullName evidence="1">Uncharacterized protein</fullName>
    </submittedName>
</protein>
<evidence type="ECO:0000313" key="2">
    <source>
        <dbReference type="Proteomes" id="UP001153076"/>
    </source>
</evidence>